<proteinExistence type="predicted"/>
<organism evidence="1 2">
    <name type="scientific">Parasponia andersonii</name>
    <name type="common">Sponia andersonii</name>
    <dbReference type="NCBI Taxonomy" id="3476"/>
    <lineage>
        <taxon>Eukaryota</taxon>
        <taxon>Viridiplantae</taxon>
        <taxon>Streptophyta</taxon>
        <taxon>Embryophyta</taxon>
        <taxon>Tracheophyta</taxon>
        <taxon>Spermatophyta</taxon>
        <taxon>Magnoliopsida</taxon>
        <taxon>eudicotyledons</taxon>
        <taxon>Gunneridae</taxon>
        <taxon>Pentapetalae</taxon>
        <taxon>rosids</taxon>
        <taxon>fabids</taxon>
        <taxon>Rosales</taxon>
        <taxon>Cannabaceae</taxon>
        <taxon>Parasponia</taxon>
    </lineage>
</organism>
<dbReference type="Proteomes" id="UP000237105">
    <property type="component" value="Unassembled WGS sequence"/>
</dbReference>
<evidence type="ECO:0000313" key="2">
    <source>
        <dbReference type="Proteomes" id="UP000237105"/>
    </source>
</evidence>
<comment type="caution">
    <text evidence="1">The sequence shown here is derived from an EMBL/GenBank/DDBJ whole genome shotgun (WGS) entry which is preliminary data.</text>
</comment>
<gene>
    <name evidence="1" type="ORF">PanWU01x14_214370</name>
</gene>
<sequence length="129" mass="15366">MLFTDSQIFHIKVASYDDLDTMLIKGETYILDYNWRQKVVNGKYDFCKHNTFTHIFLIYFSRRQVKHTLIIHYIYAFSSLFDLVTRVISFESFREINRQQEPKKIEAPKGHISYCKPSSNIKSPCRSTI</sequence>
<dbReference type="EMBL" id="JXTB01000229">
    <property type="protein sequence ID" value="PON51737.1"/>
    <property type="molecule type" value="Genomic_DNA"/>
</dbReference>
<protein>
    <submittedName>
        <fullName evidence="1">Uncharacterized protein</fullName>
    </submittedName>
</protein>
<keyword evidence="2" id="KW-1185">Reference proteome</keyword>
<dbReference type="OrthoDB" id="10305827at2759"/>
<evidence type="ECO:0000313" key="1">
    <source>
        <dbReference type="EMBL" id="PON51737.1"/>
    </source>
</evidence>
<dbReference type="AlphaFoldDB" id="A0A2P5BSF2"/>
<name>A0A2P5BSF2_PARAD</name>
<reference evidence="2" key="1">
    <citation type="submission" date="2016-06" db="EMBL/GenBank/DDBJ databases">
        <title>Parallel loss of symbiosis genes in relatives of nitrogen-fixing non-legume Parasponia.</title>
        <authorList>
            <person name="Van Velzen R."/>
            <person name="Holmer R."/>
            <person name="Bu F."/>
            <person name="Rutten L."/>
            <person name="Van Zeijl A."/>
            <person name="Liu W."/>
            <person name="Santuari L."/>
            <person name="Cao Q."/>
            <person name="Sharma T."/>
            <person name="Shen D."/>
            <person name="Roswanjaya Y."/>
            <person name="Wardhani T."/>
            <person name="Kalhor M.S."/>
            <person name="Jansen J."/>
            <person name="Van den Hoogen J."/>
            <person name="Gungor B."/>
            <person name="Hartog M."/>
            <person name="Hontelez J."/>
            <person name="Verver J."/>
            <person name="Yang W.-C."/>
            <person name="Schijlen E."/>
            <person name="Repin R."/>
            <person name="Schilthuizen M."/>
            <person name="Schranz E."/>
            <person name="Heidstra R."/>
            <person name="Miyata K."/>
            <person name="Fedorova E."/>
            <person name="Kohlen W."/>
            <person name="Bisseling T."/>
            <person name="Smit S."/>
            <person name="Geurts R."/>
        </authorList>
    </citation>
    <scope>NUCLEOTIDE SEQUENCE [LARGE SCALE GENOMIC DNA]</scope>
    <source>
        <strain evidence="2">cv. WU1-14</strain>
    </source>
</reference>
<accession>A0A2P5BSF2</accession>